<reference evidence="4" key="1">
    <citation type="journal article" date="2021" name="PeerJ">
        <title>Extensive microbial diversity within the chicken gut microbiome revealed by metagenomics and culture.</title>
        <authorList>
            <person name="Gilroy R."/>
            <person name="Ravi A."/>
            <person name="Getino M."/>
            <person name="Pursley I."/>
            <person name="Horton D.L."/>
            <person name="Alikhan N.F."/>
            <person name="Baker D."/>
            <person name="Gharbi K."/>
            <person name="Hall N."/>
            <person name="Watson M."/>
            <person name="Adriaenssens E.M."/>
            <person name="Foster-Nyarko E."/>
            <person name="Jarju S."/>
            <person name="Secka A."/>
            <person name="Antonio M."/>
            <person name="Oren A."/>
            <person name="Chaudhuri R.R."/>
            <person name="La Ragione R."/>
            <person name="Hildebrand F."/>
            <person name="Pallen M.J."/>
        </authorList>
    </citation>
    <scope>NUCLEOTIDE SEQUENCE</scope>
    <source>
        <strain evidence="4">Gambia15-2214</strain>
    </source>
</reference>
<organism evidence="4 5">
    <name type="scientific">Candidatus Treponema excrementipullorum</name>
    <dbReference type="NCBI Taxonomy" id="2838768"/>
    <lineage>
        <taxon>Bacteria</taxon>
        <taxon>Pseudomonadati</taxon>
        <taxon>Spirochaetota</taxon>
        <taxon>Spirochaetia</taxon>
        <taxon>Spirochaetales</taxon>
        <taxon>Treponemataceae</taxon>
        <taxon>Treponema</taxon>
    </lineage>
</organism>
<dbReference type="Gene3D" id="3.20.20.70">
    <property type="entry name" value="Aldolase class I"/>
    <property type="match status" value="1"/>
</dbReference>
<dbReference type="AlphaFoldDB" id="A0A9E2L2K3"/>
<dbReference type="InterPro" id="IPR000891">
    <property type="entry name" value="PYR_CT"/>
</dbReference>
<reference evidence="4" key="2">
    <citation type="submission" date="2021-04" db="EMBL/GenBank/DDBJ databases">
        <authorList>
            <person name="Gilroy R."/>
        </authorList>
    </citation>
    <scope>NUCLEOTIDE SEQUENCE</scope>
    <source>
        <strain evidence="4">Gambia15-2214</strain>
    </source>
</reference>
<evidence type="ECO:0000259" key="3">
    <source>
        <dbReference type="PROSITE" id="PS50991"/>
    </source>
</evidence>
<dbReference type="InterPro" id="IPR005776">
    <property type="entry name" value="OadA"/>
</dbReference>
<proteinExistence type="predicted"/>
<dbReference type="GO" id="GO:0006094">
    <property type="term" value="P:gluconeogenesis"/>
    <property type="evidence" value="ECO:0007669"/>
    <property type="project" value="TreeGrafter"/>
</dbReference>
<dbReference type="PROSITE" id="PS50991">
    <property type="entry name" value="PYR_CT"/>
    <property type="match status" value="1"/>
</dbReference>
<dbReference type="GO" id="GO:0006814">
    <property type="term" value="P:sodium ion transport"/>
    <property type="evidence" value="ECO:0007669"/>
    <property type="project" value="InterPro"/>
</dbReference>
<dbReference type="GO" id="GO:0005737">
    <property type="term" value="C:cytoplasm"/>
    <property type="evidence" value="ECO:0007669"/>
    <property type="project" value="TreeGrafter"/>
</dbReference>
<dbReference type="Pfam" id="PF00682">
    <property type="entry name" value="HMGL-like"/>
    <property type="match status" value="1"/>
</dbReference>
<dbReference type="Pfam" id="PF02436">
    <property type="entry name" value="PYC_OADA"/>
    <property type="match status" value="1"/>
</dbReference>
<dbReference type="SUPFAM" id="SSF51230">
    <property type="entry name" value="Single hybrid motif"/>
    <property type="match status" value="2"/>
</dbReference>
<dbReference type="Proteomes" id="UP000823914">
    <property type="component" value="Unassembled WGS sequence"/>
</dbReference>
<dbReference type="Gene3D" id="2.40.50.100">
    <property type="match status" value="2"/>
</dbReference>
<name>A0A9E2L2K3_9SPIR</name>
<evidence type="ECO:0000259" key="2">
    <source>
        <dbReference type="PROSITE" id="PS50968"/>
    </source>
</evidence>
<evidence type="ECO:0000313" key="5">
    <source>
        <dbReference type="Proteomes" id="UP000823914"/>
    </source>
</evidence>
<dbReference type="PANTHER" id="PTHR43778">
    <property type="entry name" value="PYRUVATE CARBOXYLASE"/>
    <property type="match status" value="1"/>
</dbReference>
<dbReference type="SUPFAM" id="SSF51569">
    <property type="entry name" value="Aldolase"/>
    <property type="match status" value="1"/>
</dbReference>
<dbReference type="GO" id="GO:0004736">
    <property type="term" value="F:pyruvate carboxylase activity"/>
    <property type="evidence" value="ECO:0007669"/>
    <property type="project" value="TreeGrafter"/>
</dbReference>
<dbReference type="CDD" id="cd07937">
    <property type="entry name" value="DRE_TIM_PC_TC_5S"/>
    <property type="match status" value="1"/>
</dbReference>
<comment type="caution">
    <text evidence="4">The sequence shown here is derived from an EMBL/GenBank/DDBJ whole genome shotgun (WGS) entry which is preliminary data.</text>
</comment>
<dbReference type="CDD" id="cd06850">
    <property type="entry name" value="biotinyl_domain"/>
    <property type="match status" value="2"/>
</dbReference>
<evidence type="ECO:0000313" key="4">
    <source>
        <dbReference type="EMBL" id="MBU3850297.1"/>
    </source>
</evidence>
<accession>A0A9E2L2K3</accession>
<dbReference type="SUPFAM" id="SSF89000">
    <property type="entry name" value="post-HMGL domain-like"/>
    <property type="match status" value="1"/>
</dbReference>
<dbReference type="InterPro" id="IPR003379">
    <property type="entry name" value="Carboxylase_cons_dom"/>
</dbReference>
<dbReference type="GO" id="GO:0008948">
    <property type="term" value="F:oxaloacetate decarboxylase activity"/>
    <property type="evidence" value="ECO:0007669"/>
    <property type="project" value="InterPro"/>
</dbReference>
<keyword evidence="1" id="KW-0092">Biotin</keyword>
<sequence>MAKKVQISDLVLRDAHQSLHATRMTTADMLPICNKLDSIGYWSLEGWGGATFDSCIRFLNEDPWERLRKLHAALPNTPIMMLLRGQNLLGYRHYADDVVDKFVEAAARNGIGVFRIFDACNDPRNLKRATDAAKKTGKHVQMAISYATTPYHTKEIYADLAKSYADFGADSICIKDMSGLLKPFEAYDLVKAIKAKVDIPVEIHTHATTGLSVATLLKAAEAGADVLDTAISSMSMGTSHSPTETVVEMLKGTDMDTGLDLNTLLEIAAYFRDVRKKYAKFESSFLGADTRILASQVPGGMLSNLENQLKEQGASDKIDDVLKEIQIVQKDCGYIPLVTPTSQIVGTQAVFNVLFGRYARLTQETRDLVTGKYGKTPAAVNADLLKEALKQNNMEEAITCRPADLIPNEWDKMVEEAKANGGNGSEEDTLTYAMFPKVAPKFFKERANGPVSSDSFVVKKAATTSSNGGSYSVTVNGTAYNVTTGPAGDTMNVTVNGTAYNVSFAAPSAAAPVATVVSGGADITAPVAGTLLKHVVPAGSTVKKGDTVIMIESMKMELEVKATADGPITYTVQPGTQITAGQVIANIGGGAVVAAPVANAAPAPVANAVPAPAAAPAAPTGGAVVAAPVAGTLLKNVAAEGASVKSGDTIIMIESMKMELEVKATSNGTVHFLCTAGSQITAGQPLAEIK</sequence>
<dbReference type="NCBIfam" id="NF006761">
    <property type="entry name" value="PRK09282.1"/>
    <property type="match status" value="1"/>
</dbReference>
<dbReference type="InterPro" id="IPR013785">
    <property type="entry name" value="Aldolase_TIM"/>
</dbReference>
<dbReference type="NCBIfam" id="TIGR01108">
    <property type="entry name" value="oadA"/>
    <property type="match status" value="1"/>
</dbReference>
<dbReference type="InterPro" id="IPR055268">
    <property type="entry name" value="PCB-like"/>
</dbReference>
<feature type="domain" description="Lipoyl-binding" evidence="2">
    <location>
        <begin position="610"/>
        <end position="690"/>
    </location>
</feature>
<dbReference type="Pfam" id="PF00364">
    <property type="entry name" value="Biotin_lipoyl"/>
    <property type="match status" value="2"/>
</dbReference>
<evidence type="ECO:0000256" key="1">
    <source>
        <dbReference type="ARBA" id="ARBA00023267"/>
    </source>
</evidence>
<gene>
    <name evidence="4" type="primary">oadA</name>
    <name evidence="4" type="ORF">IAA16_07000</name>
</gene>
<feature type="domain" description="Pyruvate carboxyltransferase" evidence="3">
    <location>
        <begin position="5"/>
        <end position="265"/>
    </location>
</feature>
<dbReference type="InterPro" id="IPR011053">
    <property type="entry name" value="Single_hybrid_motif"/>
</dbReference>
<protein>
    <submittedName>
        <fullName evidence="4">Sodium-extruding oxaloacetate decarboxylase subunit alpha</fullName>
    </submittedName>
</protein>
<dbReference type="PANTHER" id="PTHR43778:SF2">
    <property type="entry name" value="PYRUVATE CARBOXYLASE, MITOCHONDRIAL"/>
    <property type="match status" value="1"/>
</dbReference>
<dbReference type="InterPro" id="IPR000089">
    <property type="entry name" value="Biotin_lipoyl"/>
</dbReference>
<dbReference type="EMBL" id="JAHLFV010000166">
    <property type="protein sequence ID" value="MBU3850297.1"/>
    <property type="molecule type" value="Genomic_DNA"/>
</dbReference>
<feature type="domain" description="Lipoyl-binding" evidence="2">
    <location>
        <begin position="513"/>
        <end position="588"/>
    </location>
</feature>
<dbReference type="PROSITE" id="PS50968">
    <property type="entry name" value="BIOTINYL_LIPOYL"/>
    <property type="match status" value="2"/>
</dbReference>